<evidence type="ECO:0000313" key="2">
    <source>
        <dbReference type="WBParaSite" id="nRc.2.0.1.t23159-RA"/>
    </source>
</evidence>
<dbReference type="WBParaSite" id="nRc.2.0.1.t23159-RA">
    <property type="protein sequence ID" value="nRc.2.0.1.t23159-RA"/>
    <property type="gene ID" value="nRc.2.0.1.g23159"/>
</dbReference>
<evidence type="ECO:0000313" key="1">
    <source>
        <dbReference type="Proteomes" id="UP000887565"/>
    </source>
</evidence>
<dbReference type="Proteomes" id="UP000887565">
    <property type="component" value="Unplaced"/>
</dbReference>
<name>A0A915J9K6_ROMCU</name>
<keyword evidence="1" id="KW-1185">Reference proteome</keyword>
<dbReference type="AlphaFoldDB" id="A0A915J9K6"/>
<organism evidence="1 2">
    <name type="scientific">Romanomermis culicivorax</name>
    <name type="common">Nematode worm</name>
    <dbReference type="NCBI Taxonomy" id="13658"/>
    <lineage>
        <taxon>Eukaryota</taxon>
        <taxon>Metazoa</taxon>
        <taxon>Ecdysozoa</taxon>
        <taxon>Nematoda</taxon>
        <taxon>Enoplea</taxon>
        <taxon>Dorylaimia</taxon>
        <taxon>Mermithida</taxon>
        <taxon>Mermithoidea</taxon>
        <taxon>Mermithidae</taxon>
        <taxon>Romanomermis</taxon>
    </lineage>
</organism>
<protein>
    <submittedName>
        <fullName evidence="2">Uncharacterized protein</fullName>
    </submittedName>
</protein>
<proteinExistence type="predicted"/>
<reference evidence="2" key="1">
    <citation type="submission" date="2022-11" db="UniProtKB">
        <authorList>
            <consortium name="WormBaseParasite"/>
        </authorList>
    </citation>
    <scope>IDENTIFICATION</scope>
</reference>
<sequence length="96" mass="10852">MRNMGKGENRNRTQKTLDILEYSEISRLYSENCRIIRRSVLDALNLVPFFTISAEWLTLSSLCSSISLPHQIGLQSITTQTKLGCTCAVERSIDKS</sequence>
<accession>A0A915J9K6</accession>